<evidence type="ECO:0000256" key="1">
    <source>
        <dbReference type="SAM" id="MobiDB-lite"/>
    </source>
</evidence>
<organism evidence="3 4">
    <name type="scientific">Tilletiaria anomala (strain ATCC 24038 / CBS 436.72 / UBC 951)</name>
    <dbReference type="NCBI Taxonomy" id="1037660"/>
    <lineage>
        <taxon>Eukaryota</taxon>
        <taxon>Fungi</taxon>
        <taxon>Dikarya</taxon>
        <taxon>Basidiomycota</taxon>
        <taxon>Ustilaginomycotina</taxon>
        <taxon>Exobasidiomycetes</taxon>
        <taxon>Georgefischeriales</taxon>
        <taxon>Tilletiariaceae</taxon>
        <taxon>Tilletiaria</taxon>
    </lineage>
</organism>
<comment type="caution">
    <text evidence="3">The sequence shown here is derived from an EMBL/GenBank/DDBJ whole genome shotgun (WGS) entry which is preliminary data.</text>
</comment>
<reference evidence="3" key="1">
    <citation type="submission" date="2014-05" db="EMBL/GenBank/DDBJ databases">
        <title>Draft genome sequence of a rare smut relative, Tilletiaria anomala UBC 951.</title>
        <authorList>
            <consortium name="DOE Joint Genome Institute"/>
            <person name="Toome M."/>
            <person name="Kuo A."/>
            <person name="Henrissat B."/>
            <person name="Lipzen A."/>
            <person name="Tritt A."/>
            <person name="Yoshinaga Y."/>
            <person name="Zane M."/>
            <person name="Barry K."/>
            <person name="Grigoriev I.V."/>
            <person name="Spatafora J.W."/>
            <person name="Aimea M.C."/>
        </authorList>
    </citation>
    <scope>NUCLEOTIDE SEQUENCE [LARGE SCALE GENOMIC DNA]</scope>
    <source>
        <strain evidence="3">UBC 951</strain>
    </source>
</reference>
<feature type="compositionally biased region" description="Low complexity" evidence="1">
    <location>
        <begin position="120"/>
        <end position="132"/>
    </location>
</feature>
<dbReference type="EMBL" id="JMSN01000024">
    <property type="protein sequence ID" value="KDN48519.1"/>
    <property type="molecule type" value="Genomic_DNA"/>
</dbReference>
<dbReference type="Gene3D" id="2.30.30.190">
    <property type="entry name" value="CAP Gly-rich-like domain"/>
    <property type="match status" value="1"/>
</dbReference>
<dbReference type="GeneID" id="25267173"/>
<sequence length="600" mass="64754">MSPYSPQIGDLVDAGIRPNITVRGHLRYMGSINGKDGLFAGIELVETDVKHGKNNGTVFGRQYFTTRSPTSGLFIPISKLSSAMLMEFPTQDDGPRPASSLSRTSAMDERRELGSRSATPSSGLRSRPSIPRLSRHSVSRSSYRPIGVNTAARANHVSIDARMPESSRPRTPSLKPLPRPSSQTHAFATPLRLSGRPYSSKSLAAGNMPPTSLAATSGVGNVRTPLRARASVGNLPSRSSILLRAGAADENMLPPRSPSKGCQLERERLAKKQVLPDLASVSRAAYAGPLSQVHNVHQGVNIGPDGSPENNIHTQIRANAERSKEMEAVLRRLEEIQISADDWRGMALLHTTSFAMAVQSNWALQSAASRRAAAPKRQKSLNFESEGMDSNLNVPNSVDTSSVCAACSGSLDRVTALATSPPPAEEVAVPDGQSTPMDGNNEVIASRVIRLEENLADALNAKEEQEKYFRAKLAKLAASEQQYKNALIKAKDELAQQRAAEAESRTKFIEMENAMASLQAAFEDERQKVEELRSEDLPESVSSAQAVQRPPSSLGEEVATSTQNFLVHGQLGDENEATPCDDCGETDHKLEDCPYAAAIF</sequence>
<dbReference type="STRING" id="1037660.A0A066WBP7"/>
<gene>
    <name evidence="3" type="ORF">K437DRAFT_293854</name>
</gene>
<evidence type="ECO:0000259" key="2">
    <source>
        <dbReference type="PROSITE" id="PS50245"/>
    </source>
</evidence>
<feature type="region of interest" description="Disordered" evidence="1">
    <location>
        <begin position="531"/>
        <end position="562"/>
    </location>
</feature>
<dbReference type="AlphaFoldDB" id="A0A066WBP7"/>
<keyword evidence="4" id="KW-1185">Reference proteome</keyword>
<dbReference type="PROSITE" id="PS00845">
    <property type="entry name" value="CAP_GLY_1"/>
    <property type="match status" value="1"/>
</dbReference>
<proteinExistence type="predicted"/>
<dbReference type="InterPro" id="IPR000938">
    <property type="entry name" value="CAP-Gly_domain"/>
</dbReference>
<dbReference type="RefSeq" id="XP_013244175.1">
    <property type="nucleotide sequence ID" value="XM_013388721.1"/>
</dbReference>
<dbReference type="InParanoid" id="A0A066WBP7"/>
<dbReference type="SMART" id="SM01052">
    <property type="entry name" value="CAP_GLY"/>
    <property type="match status" value="1"/>
</dbReference>
<dbReference type="PROSITE" id="PS50245">
    <property type="entry name" value="CAP_GLY_2"/>
    <property type="match status" value="1"/>
</dbReference>
<dbReference type="SUPFAM" id="SSF74924">
    <property type="entry name" value="Cap-Gly domain"/>
    <property type="match status" value="1"/>
</dbReference>
<dbReference type="InterPro" id="IPR036859">
    <property type="entry name" value="CAP-Gly_dom_sf"/>
</dbReference>
<dbReference type="HOGENOM" id="CLU_455068_0_0_1"/>
<feature type="region of interest" description="Disordered" evidence="1">
    <location>
        <begin position="88"/>
        <end position="186"/>
    </location>
</feature>
<evidence type="ECO:0000313" key="3">
    <source>
        <dbReference type="EMBL" id="KDN48519.1"/>
    </source>
</evidence>
<dbReference type="OrthoDB" id="2130750at2759"/>
<feature type="region of interest" description="Disordered" evidence="1">
    <location>
        <begin position="419"/>
        <end position="439"/>
    </location>
</feature>
<evidence type="ECO:0000313" key="4">
    <source>
        <dbReference type="Proteomes" id="UP000027361"/>
    </source>
</evidence>
<accession>A0A066WBP7</accession>
<name>A0A066WBP7_TILAU</name>
<feature type="domain" description="CAP-Gly" evidence="2">
    <location>
        <begin position="30"/>
        <end position="76"/>
    </location>
</feature>
<dbReference type="Proteomes" id="UP000027361">
    <property type="component" value="Unassembled WGS sequence"/>
</dbReference>
<protein>
    <recommendedName>
        <fullName evidence="2">CAP-Gly domain-containing protein</fullName>
    </recommendedName>
</protein>
<dbReference type="Pfam" id="PF01302">
    <property type="entry name" value="CAP_GLY"/>
    <property type="match status" value="1"/>
</dbReference>